<comment type="caution">
    <text evidence="1">The sequence shown here is derived from an EMBL/GenBank/DDBJ whole genome shotgun (WGS) entry which is preliminary data.</text>
</comment>
<sequence>MAFLAAVVEVVGRNKRLMAALGAEVASMPKPHDGPAREHPLYQSWHGHITRLLREADPALDAELLAGLLLAGLQSDPILRLLERGETDRLAKAVQTLASGLLGS</sequence>
<evidence type="ECO:0000313" key="2">
    <source>
        <dbReference type="Proteomes" id="UP000520767"/>
    </source>
</evidence>
<reference evidence="1 2" key="1">
    <citation type="submission" date="2020-08" db="EMBL/GenBank/DDBJ databases">
        <title>Genomic Encyclopedia of Type Strains, Phase III (KMG-III): the genomes of soil and plant-associated and newly described type strains.</title>
        <authorList>
            <person name="Whitman W."/>
        </authorList>
    </citation>
    <scope>NUCLEOTIDE SEQUENCE [LARGE SCALE GENOMIC DNA]</scope>
    <source>
        <strain evidence="1 2">CECT 8960</strain>
    </source>
</reference>
<keyword evidence="2" id="KW-1185">Reference proteome</keyword>
<dbReference type="AlphaFoldDB" id="A0A7W7Q9H0"/>
<protein>
    <recommendedName>
        <fullName evidence="3">TetR family transcriptional regulator</fullName>
    </recommendedName>
</protein>
<proteinExistence type="predicted"/>
<evidence type="ECO:0000313" key="1">
    <source>
        <dbReference type="EMBL" id="MBB4909124.1"/>
    </source>
</evidence>
<gene>
    <name evidence="1" type="ORF">FHR82_005377</name>
</gene>
<dbReference type="InterPro" id="IPR036271">
    <property type="entry name" value="Tet_transcr_reg_TetR-rel_C_sf"/>
</dbReference>
<dbReference type="RefSeq" id="WP_184813165.1">
    <property type="nucleotide sequence ID" value="NZ_JACHJQ010000005.1"/>
</dbReference>
<evidence type="ECO:0008006" key="3">
    <source>
        <dbReference type="Google" id="ProtNLM"/>
    </source>
</evidence>
<organism evidence="1 2">
    <name type="scientific">Actinophytocola algeriensis</name>
    <dbReference type="NCBI Taxonomy" id="1768010"/>
    <lineage>
        <taxon>Bacteria</taxon>
        <taxon>Bacillati</taxon>
        <taxon>Actinomycetota</taxon>
        <taxon>Actinomycetes</taxon>
        <taxon>Pseudonocardiales</taxon>
        <taxon>Pseudonocardiaceae</taxon>
    </lineage>
</organism>
<dbReference type="EMBL" id="JACHJQ010000005">
    <property type="protein sequence ID" value="MBB4909124.1"/>
    <property type="molecule type" value="Genomic_DNA"/>
</dbReference>
<name>A0A7W7Q9H0_9PSEU</name>
<dbReference type="SUPFAM" id="SSF48498">
    <property type="entry name" value="Tetracyclin repressor-like, C-terminal domain"/>
    <property type="match status" value="1"/>
</dbReference>
<dbReference type="Proteomes" id="UP000520767">
    <property type="component" value="Unassembled WGS sequence"/>
</dbReference>
<accession>A0A7W7Q9H0</accession>